<keyword evidence="3" id="KW-1185">Reference proteome</keyword>
<accession>A0A4Z2GTB7</accession>
<dbReference type="Proteomes" id="UP000314294">
    <property type="component" value="Unassembled WGS sequence"/>
</dbReference>
<sequence length="139" mass="15738">MTMTLRRLHTALWGIERCVCFPHPEAERQQLQQHLRREEAGDDDETHKDVHHEEGDDDDVDDEEDGDLHSTHAGQPSKVETVKSAIIPISTLSNPLALLMALRGLSTRRTRRIFTTEMALELQEQTGIESHVSHGDRGV</sequence>
<dbReference type="AlphaFoldDB" id="A0A4Z2GTB7"/>
<organism evidence="2 3">
    <name type="scientific">Liparis tanakae</name>
    <name type="common">Tanaka's snailfish</name>
    <dbReference type="NCBI Taxonomy" id="230148"/>
    <lineage>
        <taxon>Eukaryota</taxon>
        <taxon>Metazoa</taxon>
        <taxon>Chordata</taxon>
        <taxon>Craniata</taxon>
        <taxon>Vertebrata</taxon>
        <taxon>Euteleostomi</taxon>
        <taxon>Actinopterygii</taxon>
        <taxon>Neopterygii</taxon>
        <taxon>Teleostei</taxon>
        <taxon>Neoteleostei</taxon>
        <taxon>Acanthomorphata</taxon>
        <taxon>Eupercaria</taxon>
        <taxon>Perciformes</taxon>
        <taxon>Cottioidei</taxon>
        <taxon>Cottales</taxon>
        <taxon>Liparidae</taxon>
        <taxon>Liparis</taxon>
    </lineage>
</organism>
<proteinExistence type="predicted"/>
<feature type="compositionally biased region" description="Basic and acidic residues" evidence="1">
    <location>
        <begin position="35"/>
        <end position="54"/>
    </location>
</feature>
<name>A0A4Z2GTB7_9TELE</name>
<dbReference type="EMBL" id="SRLO01000424">
    <property type="protein sequence ID" value="TNN56639.1"/>
    <property type="molecule type" value="Genomic_DNA"/>
</dbReference>
<feature type="compositionally biased region" description="Acidic residues" evidence="1">
    <location>
        <begin position="55"/>
        <end position="66"/>
    </location>
</feature>
<protein>
    <submittedName>
        <fullName evidence="2">Uncharacterized protein</fullName>
    </submittedName>
</protein>
<evidence type="ECO:0000313" key="3">
    <source>
        <dbReference type="Proteomes" id="UP000314294"/>
    </source>
</evidence>
<comment type="caution">
    <text evidence="2">The sequence shown here is derived from an EMBL/GenBank/DDBJ whole genome shotgun (WGS) entry which is preliminary data.</text>
</comment>
<evidence type="ECO:0000313" key="2">
    <source>
        <dbReference type="EMBL" id="TNN56639.1"/>
    </source>
</evidence>
<evidence type="ECO:0000256" key="1">
    <source>
        <dbReference type="SAM" id="MobiDB-lite"/>
    </source>
</evidence>
<feature type="region of interest" description="Disordered" evidence="1">
    <location>
        <begin position="29"/>
        <end position="81"/>
    </location>
</feature>
<reference evidence="2 3" key="1">
    <citation type="submission" date="2019-03" db="EMBL/GenBank/DDBJ databases">
        <title>First draft genome of Liparis tanakae, snailfish: a comprehensive survey of snailfish specific genes.</title>
        <authorList>
            <person name="Kim W."/>
            <person name="Song I."/>
            <person name="Jeong J.-H."/>
            <person name="Kim D."/>
            <person name="Kim S."/>
            <person name="Ryu S."/>
            <person name="Song J.Y."/>
            <person name="Lee S.K."/>
        </authorList>
    </citation>
    <scope>NUCLEOTIDE SEQUENCE [LARGE SCALE GENOMIC DNA]</scope>
    <source>
        <tissue evidence="2">Muscle</tissue>
    </source>
</reference>
<gene>
    <name evidence="2" type="ORF">EYF80_033176</name>
</gene>